<evidence type="ECO:0000313" key="7">
    <source>
        <dbReference type="EMBL" id="CAL1383722.1"/>
    </source>
</evidence>
<keyword evidence="2" id="KW-0150">Chloroplast</keyword>
<dbReference type="EMBL" id="OZ034817">
    <property type="protein sequence ID" value="CAL1383722.1"/>
    <property type="molecule type" value="Genomic_DNA"/>
</dbReference>
<dbReference type="GO" id="GO:2000904">
    <property type="term" value="P:regulation of starch metabolic process"/>
    <property type="evidence" value="ECO:0007669"/>
    <property type="project" value="TreeGrafter"/>
</dbReference>
<evidence type="ECO:0000313" key="8">
    <source>
        <dbReference type="Proteomes" id="UP001497516"/>
    </source>
</evidence>
<proteinExistence type="inferred from homology"/>
<reference evidence="7 8" key="1">
    <citation type="submission" date="2024-04" db="EMBL/GenBank/DDBJ databases">
        <authorList>
            <person name="Fracassetti M."/>
        </authorList>
    </citation>
    <scope>NUCLEOTIDE SEQUENCE [LARGE SCALE GENOMIC DNA]</scope>
</reference>
<accession>A0AAV2EDA8</accession>
<dbReference type="GO" id="GO:0009570">
    <property type="term" value="C:chloroplast stroma"/>
    <property type="evidence" value="ECO:0007669"/>
    <property type="project" value="UniProtKB-SubCell"/>
</dbReference>
<feature type="region of interest" description="Disordered" evidence="6">
    <location>
        <begin position="72"/>
        <end position="91"/>
    </location>
</feature>
<gene>
    <name evidence="7" type="ORF">LTRI10_LOCUS24978</name>
</gene>
<feature type="region of interest" description="Disordered" evidence="6">
    <location>
        <begin position="110"/>
        <end position="142"/>
    </location>
</feature>
<dbReference type="PANTHER" id="PTHR34113">
    <property type="entry name" value="INACTIVE PURPLE ACID PHOSPHATASE-LIKE PROTEIN"/>
    <property type="match status" value="1"/>
</dbReference>
<protein>
    <recommendedName>
        <fullName evidence="9">Inactive purple acid phosphatase-like protein</fullName>
    </recommendedName>
</protein>
<dbReference type="GO" id="GO:2001070">
    <property type="term" value="F:starch binding"/>
    <property type="evidence" value="ECO:0007669"/>
    <property type="project" value="TreeGrafter"/>
</dbReference>
<feature type="compositionally biased region" description="Polar residues" evidence="6">
    <location>
        <begin position="121"/>
        <end position="131"/>
    </location>
</feature>
<dbReference type="AlphaFoldDB" id="A0AAV2EDA8"/>
<feature type="compositionally biased region" description="Basic and acidic residues" evidence="6">
    <location>
        <begin position="78"/>
        <end position="87"/>
    </location>
</feature>
<dbReference type="GO" id="GO:0005982">
    <property type="term" value="P:starch metabolic process"/>
    <property type="evidence" value="ECO:0007669"/>
    <property type="project" value="TreeGrafter"/>
</dbReference>
<dbReference type="PANTHER" id="PTHR34113:SF3">
    <property type="entry name" value="PROTEIN EARLY STARVATION 1, CHLOROPLASTIC"/>
    <property type="match status" value="1"/>
</dbReference>
<organism evidence="7 8">
    <name type="scientific">Linum trigynum</name>
    <dbReference type="NCBI Taxonomy" id="586398"/>
    <lineage>
        <taxon>Eukaryota</taxon>
        <taxon>Viridiplantae</taxon>
        <taxon>Streptophyta</taxon>
        <taxon>Embryophyta</taxon>
        <taxon>Tracheophyta</taxon>
        <taxon>Spermatophyta</taxon>
        <taxon>Magnoliopsida</taxon>
        <taxon>eudicotyledons</taxon>
        <taxon>Gunneridae</taxon>
        <taxon>Pentapetalae</taxon>
        <taxon>rosids</taxon>
        <taxon>fabids</taxon>
        <taxon>Malpighiales</taxon>
        <taxon>Linaceae</taxon>
        <taxon>Linum</taxon>
    </lineage>
</organism>
<comment type="similarity">
    <text evidence="5">Belongs to the ESV1 family.</text>
</comment>
<feature type="region of interest" description="Disordered" evidence="6">
    <location>
        <begin position="405"/>
        <end position="446"/>
    </location>
</feature>
<keyword evidence="4" id="KW-0809">Transit peptide</keyword>
<dbReference type="Proteomes" id="UP001497516">
    <property type="component" value="Chromosome 4"/>
</dbReference>
<evidence type="ECO:0000256" key="6">
    <source>
        <dbReference type="SAM" id="MobiDB-lite"/>
    </source>
</evidence>
<sequence>MAAATSRVFTARLDLELRPHLLGISPFLDGSSWRKTAKKNSRVCVQSGRRPPPVTTISCCCAGAVIPIRRSAAASRIGGDKAEENSPRKLRMRANSSALPFASPQSRFTNKQEKFYPRCTPKNSGSQSRDTPPQRDTGIANEKDWGINLKNELVNESGINEDGSTWYRESGEDVGEKGYRCRWTTMGGKSQDGSSQWKETWWEKSDWTGYKELGVEKSGKNAEGDSWWETWQEVLHRDKWSNLARIEKSAQKQAKSGTRTAGWFEKWWEKYDAKGWAEKGAHKYGRLNEQSWWEKWGEHYDGGSVLKWTDKWAETELGTRWGDKWEEKFFAGIGSRQGETWHVSANDQRWTRTWGEEHFGNGKVHKYGRSTTGESWDIVVDEETIYQAEPHYGWADVVGDSSQLLSIQPRDRPPGVIPDLDFGPSSSSSSPPRPGDTPDIPPPSSR</sequence>
<evidence type="ECO:0008006" key="9">
    <source>
        <dbReference type="Google" id="ProtNLM"/>
    </source>
</evidence>
<name>A0AAV2EDA8_9ROSI</name>
<feature type="compositionally biased region" description="Pro residues" evidence="6">
    <location>
        <begin position="431"/>
        <end position="446"/>
    </location>
</feature>
<evidence type="ECO:0000256" key="5">
    <source>
        <dbReference type="ARBA" id="ARBA00038237"/>
    </source>
</evidence>
<dbReference type="InterPro" id="IPR052495">
    <property type="entry name" value="Alpha-glucan_binding_chloro"/>
</dbReference>
<comment type="subcellular location">
    <subcellularLocation>
        <location evidence="1">Plastid</location>
        <location evidence="1">Chloroplast stroma</location>
    </subcellularLocation>
</comment>
<evidence type="ECO:0000256" key="1">
    <source>
        <dbReference type="ARBA" id="ARBA00004470"/>
    </source>
</evidence>
<dbReference type="GO" id="GO:0043036">
    <property type="term" value="C:starch grain"/>
    <property type="evidence" value="ECO:0007669"/>
    <property type="project" value="TreeGrafter"/>
</dbReference>
<evidence type="ECO:0000256" key="3">
    <source>
        <dbReference type="ARBA" id="ARBA00022640"/>
    </source>
</evidence>
<keyword evidence="3" id="KW-0934">Plastid</keyword>
<evidence type="ECO:0000256" key="2">
    <source>
        <dbReference type="ARBA" id="ARBA00022528"/>
    </source>
</evidence>
<keyword evidence="8" id="KW-1185">Reference proteome</keyword>
<evidence type="ECO:0000256" key="4">
    <source>
        <dbReference type="ARBA" id="ARBA00022946"/>
    </source>
</evidence>